<dbReference type="Proteomes" id="UP000294555">
    <property type="component" value="Unassembled WGS sequence"/>
</dbReference>
<dbReference type="EMBL" id="SJOI01000001">
    <property type="protein sequence ID" value="TCL02518.1"/>
    <property type="molecule type" value="Genomic_DNA"/>
</dbReference>
<dbReference type="OrthoDB" id="9154303at2"/>
<keyword evidence="1" id="KW-1133">Transmembrane helix</keyword>
<evidence type="ECO:0000313" key="3">
    <source>
        <dbReference type="Proteomes" id="UP000294555"/>
    </source>
</evidence>
<comment type="caution">
    <text evidence="2">The sequence shown here is derived from an EMBL/GenBank/DDBJ whole genome shotgun (WGS) entry which is preliminary data.</text>
</comment>
<proteinExistence type="predicted"/>
<sequence length="159" mass="18342">MDRNDIVEVPRHGRFFLSWVAYVRPWILFAMLTVIGLLVSQSANAANIILAGYVILFIGIVKLIYDLAWRRRFRFFYDLEGVWLVRGLLPGRRGKKGLSWLEIDEVACDSGPFSWLTKSYGITISHRFSATRQLHISQIKHGDRAVAAINERLMQEFTD</sequence>
<keyword evidence="1" id="KW-0472">Membrane</keyword>
<keyword evidence="3" id="KW-1185">Reference proteome</keyword>
<name>A0A4V2Q2E1_9GAMM</name>
<feature type="transmembrane region" description="Helical" evidence="1">
    <location>
        <begin position="21"/>
        <end position="39"/>
    </location>
</feature>
<gene>
    <name evidence="2" type="ORF">EZJ58_0539</name>
</gene>
<protein>
    <submittedName>
        <fullName evidence="2">Uncharacterized protein</fullName>
    </submittedName>
</protein>
<feature type="transmembrane region" description="Helical" evidence="1">
    <location>
        <begin position="45"/>
        <end position="65"/>
    </location>
</feature>
<dbReference type="RefSeq" id="WP_132921461.1">
    <property type="nucleotide sequence ID" value="NZ_SJOI01000001.1"/>
</dbReference>
<dbReference type="AlphaFoldDB" id="A0A4V2Q2E1"/>
<accession>A0A4V2Q2E1</accession>
<reference evidence="2 3" key="1">
    <citation type="submission" date="2019-02" db="EMBL/GenBank/DDBJ databases">
        <title>Investigation of anaerobic lignin degradation for improved lignocellulosic biofuels.</title>
        <authorList>
            <person name="Deangelis K."/>
        </authorList>
    </citation>
    <scope>NUCLEOTIDE SEQUENCE [LARGE SCALE GENOMIC DNA]</scope>
    <source>
        <strain evidence="2 3">159R</strain>
    </source>
</reference>
<evidence type="ECO:0000256" key="1">
    <source>
        <dbReference type="SAM" id="Phobius"/>
    </source>
</evidence>
<evidence type="ECO:0000313" key="2">
    <source>
        <dbReference type="EMBL" id="TCL02518.1"/>
    </source>
</evidence>
<organism evidence="2 3">
    <name type="scientific">Sodalis ligni</name>
    <dbReference type="NCBI Taxonomy" id="2697027"/>
    <lineage>
        <taxon>Bacteria</taxon>
        <taxon>Pseudomonadati</taxon>
        <taxon>Pseudomonadota</taxon>
        <taxon>Gammaproteobacteria</taxon>
        <taxon>Enterobacterales</taxon>
        <taxon>Bruguierivoracaceae</taxon>
        <taxon>Sodalis</taxon>
    </lineage>
</organism>
<keyword evidence="1" id="KW-0812">Transmembrane</keyword>